<dbReference type="Gene3D" id="3.30.70.270">
    <property type="match status" value="1"/>
</dbReference>
<dbReference type="AlphaFoldDB" id="A0A4V3XIX5"/>
<dbReference type="Pfam" id="PF00817">
    <property type="entry name" value="IMS"/>
    <property type="match status" value="1"/>
</dbReference>
<dbReference type="FunFam" id="3.40.50.10190:FF:000011">
    <property type="entry name" value="DNA repair protein REV1"/>
    <property type="match status" value="1"/>
</dbReference>
<evidence type="ECO:0000256" key="14">
    <source>
        <dbReference type="ARBA" id="ARBA00058985"/>
    </source>
</evidence>
<comment type="similarity">
    <text evidence="3">Belongs to the DNA polymerase type-Y family.</text>
</comment>
<feature type="region of interest" description="Disordered" evidence="16">
    <location>
        <begin position="271"/>
        <end position="337"/>
    </location>
</feature>
<evidence type="ECO:0000313" key="20">
    <source>
        <dbReference type="Proteomes" id="UP000308730"/>
    </source>
</evidence>
<evidence type="ECO:0000256" key="2">
    <source>
        <dbReference type="ARBA" id="ARBA00004123"/>
    </source>
</evidence>
<dbReference type="GO" id="GO:0003684">
    <property type="term" value="F:damaged DNA binding"/>
    <property type="evidence" value="ECO:0007669"/>
    <property type="project" value="InterPro"/>
</dbReference>
<dbReference type="InterPro" id="IPR025527">
    <property type="entry name" value="HUWE1/Rev1_UBM"/>
</dbReference>
<name>A0A4V3XIX5_9APHY</name>
<dbReference type="CDD" id="cd17719">
    <property type="entry name" value="BRCT_Rev1"/>
    <property type="match status" value="1"/>
</dbReference>
<feature type="domain" description="BRCT" evidence="17">
    <location>
        <begin position="136"/>
        <end position="224"/>
    </location>
</feature>
<dbReference type="GO" id="GO:0070987">
    <property type="term" value="P:error-free translesion synthesis"/>
    <property type="evidence" value="ECO:0007669"/>
    <property type="project" value="UniProtKB-ARBA"/>
</dbReference>
<dbReference type="SUPFAM" id="SSF56672">
    <property type="entry name" value="DNA/RNA polymerases"/>
    <property type="match status" value="1"/>
</dbReference>
<feature type="compositionally biased region" description="Polar residues" evidence="16">
    <location>
        <begin position="271"/>
        <end position="282"/>
    </location>
</feature>
<evidence type="ECO:0000256" key="7">
    <source>
        <dbReference type="ARBA" id="ARBA00022695"/>
    </source>
</evidence>
<keyword evidence="10" id="KW-0460">Magnesium</keyword>
<dbReference type="InterPro" id="IPR001357">
    <property type="entry name" value="BRCT_dom"/>
</dbReference>
<evidence type="ECO:0000256" key="12">
    <source>
        <dbReference type="ARBA" id="ARBA00023204"/>
    </source>
</evidence>
<dbReference type="CDD" id="cd19318">
    <property type="entry name" value="Rev1_UBM2"/>
    <property type="match status" value="1"/>
</dbReference>
<dbReference type="CDD" id="cd01701">
    <property type="entry name" value="PolY_Rev1"/>
    <property type="match status" value="1"/>
</dbReference>
<dbReference type="Pfam" id="PF16589">
    <property type="entry name" value="BRCT_2"/>
    <property type="match status" value="1"/>
</dbReference>
<feature type="domain" description="UmuC" evidence="18">
    <location>
        <begin position="456"/>
        <end position="658"/>
    </location>
</feature>
<dbReference type="InterPro" id="IPR043502">
    <property type="entry name" value="DNA/RNA_pol_sf"/>
</dbReference>
<dbReference type="Pfam" id="PF11799">
    <property type="entry name" value="IMS_C"/>
    <property type="match status" value="1"/>
</dbReference>
<dbReference type="Gene3D" id="3.40.50.10190">
    <property type="entry name" value="BRCT domain"/>
    <property type="match status" value="1"/>
</dbReference>
<dbReference type="PANTHER" id="PTHR45990">
    <property type="entry name" value="DNA REPAIR PROTEIN REV1"/>
    <property type="match status" value="1"/>
</dbReference>
<keyword evidence="9" id="KW-0227">DNA damage</keyword>
<dbReference type="InterPro" id="IPR036420">
    <property type="entry name" value="BRCT_dom_sf"/>
</dbReference>
<accession>A0A4V3XIX5</accession>
<dbReference type="Gene3D" id="3.30.1490.100">
    <property type="entry name" value="DNA polymerase, Y-family, little finger domain"/>
    <property type="match status" value="1"/>
</dbReference>
<dbReference type="SUPFAM" id="SSF100879">
    <property type="entry name" value="Lesion bypass DNA polymerase (Y-family), little finger domain"/>
    <property type="match status" value="1"/>
</dbReference>
<reference evidence="19 20" key="1">
    <citation type="submission" date="2019-02" db="EMBL/GenBank/DDBJ databases">
        <title>Genome sequencing of the rare red list fungi Antrodiella citrinella (Flaviporus citrinellus).</title>
        <authorList>
            <person name="Buettner E."/>
            <person name="Kellner H."/>
        </authorList>
    </citation>
    <scope>NUCLEOTIDE SEQUENCE [LARGE SCALE GENOMIC DNA]</scope>
    <source>
        <strain evidence="19 20">DSM 108506</strain>
    </source>
</reference>
<keyword evidence="5" id="KW-0237">DNA synthesis</keyword>
<keyword evidence="12" id="KW-0234">DNA repair</keyword>
<dbReference type="SUPFAM" id="SSF52113">
    <property type="entry name" value="BRCT domain"/>
    <property type="match status" value="1"/>
</dbReference>
<dbReference type="InterPro" id="IPR017961">
    <property type="entry name" value="DNA_pol_Y-fam_little_finger"/>
</dbReference>
<evidence type="ECO:0000256" key="10">
    <source>
        <dbReference type="ARBA" id="ARBA00022842"/>
    </source>
</evidence>
<evidence type="ECO:0000256" key="1">
    <source>
        <dbReference type="ARBA" id="ARBA00001946"/>
    </source>
</evidence>
<comment type="cofactor">
    <cofactor evidence="1">
        <name>Mg(2+)</name>
        <dbReference type="ChEBI" id="CHEBI:18420"/>
    </cofactor>
</comment>
<gene>
    <name evidence="19" type="ORF">EUX98_g3369</name>
</gene>
<dbReference type="Gene3D" id="1.10.150.20">
    <property type="entry name" value="5' to 3' exonuclease, C-terminal subdomain"/>
    <property type="match status" value="1"/>
</dbReference>
<dbReference type="GO" id="GO:0046872">
    <property type="term" value="F:metal ion binding"/>
    <property type="evidence" value="ECO:0007669"/>
    <property type="project" value="UniProtKB-KW"/>
</dbReference>
<comment type="subcellular location">
    <subcellularLocation>
        <location evidence="2">Nucleus</location>
    </subcellularLocation>
</comment>
<dbReference type="InterPro" id="IPR043128">
    <property type="entry name" value="Rev_trsase/Diguanyl_cyclase"/>
</dbReference>
<dbReference type="SMART" id="SM00292">
    <property type="entry name" value="BRCT"/>
    <property type="match status" value="1"/>
</dbReference>
<evidence type="ECO:0000256" key="9">
    <source>
        <dbReference type="ARBA" id="ARBA00022763"/>
    </source>
</evidence>
<comment type="function">
    <text evidence="14">Deoxycytidyl transferase involved in DNA repair. Transfers a dCMP residue from dCTP to the 3'-end of a DNA primer in a template-dependent reaction. May assist in the first step in the bypass of abasic lesions by the insertion of a nucleotide opposite the lesion. Required for normal induction of mutations by physical and chemical agents. Involved in mitochondrial DNA mutagenesis.</text>
</comment>
<protein>
    <recommendedName>
        <fullName evidence="4">DNA repair protein REV1</fullName>
    </recommendedName>
    <alternativeName>
        <fullName evidence="15">Reversionless protein 1</fullName>
    </alternativeName>
</protein>
<evidence type="ECO:0000256" key="3">
    <source>
        <dbReference type="ARBA" id="ARBA00010945"/>
    </source>
</evidence>
<dbReference type="GO" id="GO:0042276">
    <property type="term" value="P:error-prone translesion synthesis"/>
    <property type="evidence" value="ECO:0007669"/>
    <property type="project" value="TreeGrafter"/>
</dbReference>
<dbReference type="Gene3D" id="1.20.58.1280">
    <property type="entry name" value="DNA repair protein Rev1, C-terminal domain"/>
    <property type="match status" value="1"/>
</dbReference>
<dbReference type="EMBL" id="SGPM01000067">
    <property type="protein sequence ID" value="THH30823.1"/>
    <property type="molecule type" value="Genomic_DNA"/>
</dbReference>
<dbReference type="InterPro" id="IPR047346">
    <property type="entry name" value="Rev1_UBM1/2"/>
</dbReference>
<feature type="region of interest" description="Disordered" evidence="16">
    <location>
        <begin position="33"/>
        <end position="87"/>
    </location>
</feature>
<evidence type="ECO:0000256" key="6">
    <source>
        <dbReference type="ARBA" id="ARBA00022679"/>
    </source>
</evidence>
<keyword evidence="7" id="KW-0548">Nucleotidyltransferase</keyword>
<evidence type="ECO:0000313" key="19">
    <source>
        <dbReference type="EMBL" id="THH30823.1"/>
    </source>
</evidence>
<evidence type="ECO:0000256" key="5">
    <source>
        <dbReference type="ARBA" id="ARBA00022634"/>
    </source>
</evidence>
<keyword evidence="8" id="KW-0479">Metal-binding</keyword>
<feature type="region of interest" description="Disordered" evidence="16">
    <location>
        <begin position="935"/>
        <end position="955"/>
    </location>
</feature>
<dbReference type="GO" id="GO:0006281">
    <property type="term" value="P:DNA repair"/>
    <property type="evidence" value="ECO:0007669"/>
    <property type="project" value="UniProtKB-KW"/>
</dbReference>
<evidence type="ECO:0000259" key="18">
    <source>
        <dbReference type="PROSITE" id="PS50173"/>
    </source>
</evidence>
<dbReference type="PROSITE" id="PS50172">
    <property type="entry name" value="BRCT"/>
    <property type="match status" value="1"/>
</dbReference>
<evidence type="ECO:0000256" key="13">
    <source>
        <dbReference type="ARBA" id="ARBA00023242"/>
    </source>
</evidence>
<dbReference type="Proteomes" id="UP000308730">
    <property type="component" value="Unassembled WGS sequence"/>
</dbReference>
<keyword evidence="6" id="KW-0808">Transferase</keyword>
<dbReference type="OrthoDB" id="427711at2759"/>
<dbReference type="PANTHER" id="PTHR45990:SF1">
    <property type="entry name" value="DNA REPAIR PROTEIN REV1"/>
    <property type="match status" value="1"/>
</dbReference>
<organism evidence="19 20">
    <name type="scientific">Antrodiella citrinella</name>
    <dbReference type="NCBI Taxonomy" id="2447956"/>
    <lineage>
        <taxon>Eukaryota</taxon>
        <taxon>Fungi</taxon>
        <taxon>Dikarya</taxon>
        <taxon>Basidiomycota</taxon>
        <taxon>Agaricomycotina</taxon>
        <taxon>Agaricomycetes</taxon>
        <taxon>Polyporales</taxon>
        <taxon>Steccherinaceae</taxon>
        <taxon>Antrodiella</taxon>
    </lineage>
</organism>
<keyword evidence="20" id="KW-1185">Reference proteome</keyword>
<evidence type="ECO:0000256" key="8">
    <source>
        <dbReference type="ARBA" id="ARBA00022723"/>
    </source>
</evidence>
<keyword evidence="13" id="KW-0539">Nucleus</keyword>
<evidence type="ECO:0000256" key="4">
    <source>
        <dbReference type="ARBA" id="ARBA00020399"/>
    </source>
</evidence>
<dbReference type="Gene3D" id="3.40.1170.60">
    <property type="match status" value="1"/>
</dbReference>
<dbReference type="Pfam" id="PF14377">
    <property type="entry name" value="UBM"/>
    <property type="match status" value="2"/>
</dbReference>
<dbReference type="InterPro" id="IPR036775">
    <property type="entry name" value="DNA_pol_Y-fam_lit_finger_sf"/>
</dbReference>
<dbReference type="FunFam" id="3.30.1490.100:FF:000001">
    <property type="entry name" value="DNA repair protein REV1"/>
    <property type="match status" value="1"/>
</dbReference>
<evidence type="ECO:0000256" key="15">
    <source>
        <dbReference type="ARBA" id="ARBA00081902"/>
    </source>
</evidence>
<dbReference type="GO" id="GO:0003887">
    <property type="term" value="F:DNA-directed DNA polymerase activity"/>
    <property type="evidence" value="ECO:0007669"/>
    <property type="project" value="TreeGrafter"/>
</dbReference>
<dbReference type="Pfam" id="PF16727">
    <property type="entry name" value="REV1_C"/>
    <property type="match status" value="1"/>
</dbReference>
<dbReference type="InterPro" id="IPR001126">
    <property type="entry name" value="UmuC"/>
</dbReference>
<feature type="region of interest" description="Disordered" evidence="16">
    <location>
        <begin position="860"/>
        <end position="884"/>
    </location>
</feature>
<keyword evidence="11" id="KW-0238">DNA-binding</keyword>
<dbReference type="InterPro" id="IPR031991">
    <property type="entry name" value="Rev1_C"/>
</dbReference>
<dbReference type="GO" id="GO:0005634">
    <property type="term" value="C:nucleus"/>
    <property type="evidence" value="ECO:0007669"/>
    <property type="project" value="UniProtKB-SubCell"/>
</dbReference>
<evidence type="ECO:0000256" key="11">
    <source>
        <dbReference type="ARBA" id="ARBA00023125"/>
    </source>
</evidence>
<dbReference type="GO" id="GO:0017125">
    <property type="term" value="F:deoxycytidyl transferase activity"/>
    <property type="evidence" value="ECO:0007669"/>
    <property type="project" value="TreeGrafter"/>
</dbReference>
<dbReference type="PROSITE" id="PS50173">
    <property type="entry name" value="UMUC"/>
    <property type="match status" value="1"/>
</dbReference>
<comment type="caution">
    <text evidence="19">The sequence shown here is derived from an EMBL/GenBank/DDBJ whole genome shotgun (WGS) entry which is preliminary data.</text>
</comment>
<proteinExistence type="inferred from homology"/>
<dbReference type="Gene3D" id="6.10.250.1490">
    <property type="match status" value="1"/>
</dbReference>
<sequence length="1224" mass="135424">MAPLAPAGSASSDYFEEDDPAFLQALCEVKLPGDLSSSQAPSEPKHEQQLLPPPQSGLKRSRESDSDDEEDNPRARHSVLASVDDNEEKARYLQNHTYGASTFGNFGEYMTRKRAKLQIQNAEFDDGEGVDADGPPPSRIFHGLQIYINGYTTPSVQELRKLIVQHGGIFHAYLDKKSIVTHILTCSLTPAKSKEFQYMKVVRPEWLVESVNAGVLLPWQTYIFKVADRLEQTQGKRVAQRTLFDSTYDLDQRPKTPPAGRSQDSDIANVSSLSSHLSQLARPQTPTPPKSGPSSTPSTPDRTLYTTDPATPKEAKRVPGYAVHKSNPHARRAMQDPAWRAAHTSVAPDFIEGYYRNSRLHHLSTWKAELKNLVAEAQERADSGATLGGTGGDGAVVGVTGGTEEDLAVTKIMKENMGADAVSMRNAQLVMRSPSRKGKEKAERAVEVHNDETRIIMHCDFDSFFVSAGLVDRPHLKDKPVVVCHSQGTQGGQASTSEIASASYEARKFGIKSGMSLQQARKLCPQVITIPYEFQRYKQFSLQFYTILMTHADDLQAVSVDEALIDVTGSVRRIHTEISQSQNLSASPIDPAKQFAEAIRSQVRRATGCEVSIGIAHNIMLARVASRRAKPAGSFHILPADAQSILAPLDIDDLHGFGYAARQKAQEKLGATNLGELAQKSKVVLCDALGKGTGETLFKAIRGIDERKLESDKPRKSVSCDINYGIRFENNEQAETFIYQLAEEVARRLQGIDMVGRALVLKIMKRDPSAPVEAPKFMGHGLCETCTKQIQLVASGGRATNDYKVIGEHAWRLLKSFNFDPTELRGIGVQVHKLEKSGGTEIDQGQAVLPFKPVEVTKVQPKTDQAKPPVKQVHPPQINIEPPSSPVDAVDAVALREPSELQGQVPALDLPSFSQVDRSVFDALPEEIRKELESEYKRRSITPDPPPASPAKRVRFPSLKPTDVFPKVKISVKGTNVKRITQQLAPRSRSSISPKKTTLFRKREVPFKVTISEAEVKKLGFDTEVFAMLPKTIQREQVANARFKKSGKIGVTFGGPRRVLKPISRLLPRTRPKYVPPPPPQANFPAPPTLKQQAKAKGQKLYFSETDDVQKVIETWVHSFLEHPPNSKDVAFFAKYLVQCVDNARSTDSGLERAIAVTKWWLVLLRRHFGVWENADDLDMGELKRGGQWTSEGIGRAWWSAFRDVKGQMDAAARRKFGGCLSLR</sequence>
<dbReference type="Gene3D" id="6.10.250.1630">
    <property type="match status" value="1"/>
</dbReference>
<evidence type="ECO:0000256" key="16">
    <source>
        <dbReference type="SAM" id="MobiDB-lite"/>
    </source>
</evidence>
<dbReference type="InterPro" id="IPR038401">
    <property type="entry name" value="Rev1_C_sf"/>
</dbReference>
<evidence type="ECO:0000259" key="17">
    <source>
        <dbReference type="PROSITE" id="PS50172"/>
    </source>
</evidence>